<dbReference type="InterPro" id="IPR007737">
    <property type="entry name" value="Mga_HTH"/>
</dbReference>
<name>A0A841ZTP1_9LIST</name>
<organism evidence="2 3">
    <name type="scientific">Listeria booriae</name>
    <dbReference type="NCBI Taxonomy" id="1552123"/>
    <lineage>
        <taxon>Bacteria</taxon>
        <taxon>Bacillati</taxon>
        <taxon>Bacillota</taxon>
        <taxon>Bacilli</taxon>
        <taxon>Bacillales</taxon>
        <taxon>Listeriaceae</taxon>
        <taxon>Listeria</taxon>
    </lineage>
</organism>
<feature type="domain" description="Mga helix-turn-helix" evidence="1">
    <location>
        <begin position="78"/>
        <end position="153"/>
    </location>
</feature>
<protein>
    <recommendedName>
        <fullName evidence="1">Mga helix-turn-helix domain-containing protein</fullName>
    </recommendedName>
</protein>
<comment type="caution">
    <text evidence="2">The sequence shown here is derived from an EMBL/GenBank/DDBJ whole genome shotgun (WGS) entry which is preliminary data.</text>
</comment>
<dbReference type="EMBL" id="JAARRU010000002">
    <property type="protein sequence ID" value="MBC1565101.1"/>
    <property type="molecule type" value="Genomic_DNA"/>
</dbReference>
<dbReference type="Proteomes" id="UP000586951">
    <property type="component" value="Unassembled WGS sequence"/>
</dbReference>
<accession>A0A841ZTP1</accession>
<evidence type="ECO:0000259" key="1">
    <source>
        <dbReference type="Pfam" id="PF05043"/>
    </source>
</evidence>
<evidence type="ECO:0000313" key="2">
    <source>
        <dbReference type="EMBL" id="MBC1565101.1"/>
    </source>
</evidence>
<gene>
    <name evidence="2" type="ORF">HB907_06770</name>
</gene>
<evidence type="ECO:0000313" key="3">
    <source>
        <dbReference type="Proteomes" id="UP000586951"/>
    </source>
</evidence>
<reference evidence="2 3" key="1">
    <citation type="submission" date="2020-03" db="EMBL/GenBank/DDBJ databases">
        <title>Soil Listeria distribution.</title>
        <authorList>
            <person name="Liao J."/>
            <person name="Wiedmann M."/>
        </authorList>
    </citation>
    <scope>NUCLEOTIDE SEQUENCE [LARGE SCALE GENOMIC DNA]</scope>
    <source>
        <strain evidence="2 3">FSL L7-1427</strain>
    </source>
</reference>
<dbReference type="RefSeq" id="WP_185417207.1">
    <property type="nucleotide sequence ID" value="NZ_JAARRU010000002.1"/>
</dbReference>
<proteinExistence type="predicted"/>
<sequence>MLIIESDLKRQLSLVKFLLQEGGVISLKKLSQLIESSARTCENDLIQISRLLPTGWEVYQVGKGMWKLSKPANENYFHIYGIFFKKSITFQLITNAFQFPKKNFFRMCESIFVSRAHLYKKIVAFNQLLPEQINFNARSMDFEGNEFYVRLLFWIAMTLVPDMKFWNISQEFILDGYEKTKKIEDCFNLHFSIISRKSFVLWLEICTRRQRKHPISDIPIDISESIYNFWGAEHISILKSFSEAYTNVNERHALIAGLYLNAQLPVTDQHLAEYIGYYKLNNSTRYQISSNIVKKMRPNSECLYQQLVVRIIDLQISLPIICFLEHFDIFRFYKPQDKFEKDIKKRIASIVEEICTHYGDKEKNDFTNVLFWIFHEVLPIFFFKKIKIHIYNRQKLIAQTYLKHRIESELGELVEVYTELKNESLNSMDIIITDGMISIDEMATYKKVHVICWNDPPLNSDWECLKDSVHAITNDI</sequence>
<dbReference type="AlphaFoldDB" id="A0A841ZTP1"/>
<dbReference type="Pfam" id="PF05043">
    <property type="entry name" value="Mga"/>
    <property type="match status" value="1"/>
</dbReference>